<protein>
    <submittedName>
        <fullName evidence="2">DUF2399 domain-containing protein</fullName>
    </submittedName>
</protein>
<reference evidence="2 3" key="1">
    <citation type="submission" date="2019-08" db="EMBL/GenBank/DDBJ databases">
        <title>In-depth cultivation of the pig gut microbiome towards novel bacterial diversity and tailored functional studies.</title>
        <authorList>
            <person name="Wylensek D."/>
            <person name="Hitch T.C.A."/>
            <person name="Clavel T."/>
        </authorList>
    </citation>
    <scope>NUCLEOTIDE SEQUENCE [LARGE SCALE GENOMIC DNA]</scope>
    <source>
        <strain evidence="2 3">BL-389-WT-3D</strain>
    </source>
</reference>
<dbReference type="AlphaFoldDB" id="A0A844FD65"/>
<dbReference type="InterPro" id="IPR024534">
    <property type="entry name" value="JetD_C"/>
</dbReference>
<dbReference type="RefSeq" id="WP_154321895.1">
    <property type="nucleotide sequence ID" value="NZ_CAMDTP010000038.1"/>
</dbReference>
<organism evidence="2 3">
    <name type="scientific">Clostridium scindens (strain JCM 10418 / VPI 12708)</name>
    <dbReference type="NCBI Taxonomy" id="29347"/>
    <lineage>
        <taxon>Bacteria</taxon>
        <taxon>Bacillati</taxon>
        <taxon>Bacillota</taxon>
        <taxon>Clostridia</taxon>
        <taxon>Lachnospirales</taxon>
        <taxon>Lachnospiraceae</taxon>
    </lineage>
</organism>
<feature type="domain" description="Wadjet protein JetD C-terminal" evidence="1">
    <location>
        <begin position="269"/>
        <end position="409"/>
    </location>
</feature>
<dbReference type="Pfam" id="PF09983">
    <property type="entry name" value="JetD_C"/>
    <property type="match status" value="1"/>
</dbReference>
<dbReference type="EMBL" id="VUMB01000031">
    <property type="protein sequence ID" value="MSS41299.1"/>
    <property type="molecule type" value="Genomic_DNA"/>
</dbReference>
<sequence length="412" mass="48494">MYIVDKIINKCEKSSRDWRSGASGRRTIQIMQSDYDRCGKSVLISEVKELEFRGLIEIEKWVTRGSDVDIIAFQVEKLDRFYELAKSEGRMVWPKQERVDYYRGMLEAELGKGIEKNWIREYYRYLISRLDKGNFPKDVEKLELYTCCLRGIDELEEPVYKRIFSKKYLNNSKKFEKEVQGHLISVAKKYWDEIEEDMDDKTVLSQLLLEEYAQELEMKGPLRLIIESGGKMQSEEGTEIEGETPPDQEIDISAFIYGVTLNSAMLKYSRIAPKQPDIRRIITIENKANFVSVPYDPHTLYIFSHGYFSPKEREFLKKLAYILNEEDVGYYHSGDLDYGGIKIYEYIKKRIFPELRPYLMDVETYDRYLEYGEEAPESVLKKIKTVELPEFQGLIGRMLETGLMIEQESFLI</sequence>
<comment type="caution">
    <text evidence="2">The sequence shown here is derived from an EMBL/GenBank/DDBJ whole genome shotgun (WGS) entry which is preliminary data.</text>
</comment>
<gene>
    <name evidence="2" type="ORF">FYJ37_13355</name>
</gene>
<evidence type="ECO:0000259" key="1">
    <source>
        <dbReference type="Pfam" id="PF09983"/>
    </source>
</evidence>
<evidence type="ECO:0000313" key="2">
    <source>
        <dbReference type="EMBL" id="MSS41299.1"/>
    </source>
</evidence>
<dbReference type="Proteomes" id="UP000462363">
    <property type="component" value="Unassembled WGS sequence"/>
</dbReference>
<accession>A0A844FD65</accession>
<name>A0A844FD65_CLOSV</name>
<evidence type="ECO:0000313" key="3">
    <source>
        <dbReference type="Proteomes" id="UP000462363"/>
    </source>
</evidence>
<proteinExistence type="predicted"/>